<dbReference type="GO" id="GO:0005524">
    <property type="term" value="F:ATP binding"/>
    <property type="evidence" value="ECO:0007669"/>
    <property type="project" value="UniProtKB-KW"/>
</dbReference>
<dbReference type="InterPro" id="IPR010285">
    <property type="entry name" value="DNA_helicase_pif1-like_DEAD"/>
</dbReference>
<evidence type="ECO:0000256" key="1">
    <source>
        <dbReference type="RuleBase" id="RU363044"/>
    </source>
</evidence>
<proteinExistence type="inferred from homology"/>
<dbReference type="GO" id="GO:0043139">
    <property type="term" value="F:5'-3' DNA helicase activity"/>
    <property type="evidence" value="ECO:0007669"/>
    <property type="project" value="UniProtKB-EC"/>
</dbReference>
<comment type="caution">
    <text evidence="4">The sequence shown here is derived from an EMBL/GenBank/DDBJ whole genome shotgun (WGS) entry which is preliminary data.</text>
</comment>
<dbReference type="GO" id="GO:0016887">
    <property type="term" value="F:ATP hydrolysis activity"/>
    <property type="evidence" value="ECO:0007669"/>
    <property type="project" value="RHEA"/>
</dbReference>
<sequence length="256" mass="28653">MQKWIALAVASSGIVSTLLDGGRTAHSAVKLPLNLNLTETLTCNIGKNSGMGKVLKTCKIIIWDECTMAHKKSLEALDKTLRDFRGNDQPMGGALNLLAGDFRRTLPVIPRSTPADELNACLKSSYLWRRVEKITLSTNMRVYLQQYSSVQTFSQQLLDIGNGQIPIDPATNETSFPQDFCQMQPNIQAIVDRVFPNLTINYKNSNCLYERAILAPNNDDVNKLKDQIQLKLPGEEINYKSIDTVMDEEQAVNYQL</sequence>
<keyword evidence="1 4" id="KW-0347">Helicase</keyword>
<dbReference type="SUPFAM" id="SSF52540">
    <property type="entry name" value="P-loop containing nucleoside triphosphate hydrolases"/>
    <property type="match status" value="1"/>
</dbReference>
<accession>A0A4C1ZUP5</accession>
<comment type="similarity">
    <text evidence="1">Belongs to the helicase family.</text>
</comment>
<gene>
    <name evidence="4" type="primary">pif1</name>
    <name evidence="4" type="ORF">EVAR_64899_1</name>
</gene>
<feature type="domain" description="DNA helicase Pif1-like DEAD-box helicase" evidence="3">
    <location>
        <begin position="3"/>
        <end position="166"/>
    </location>
</feature>
<dbReference type="Gene3D" id="3.40.50.300">
    <property type="entry name" value="P-loop containing nucleotide triphosphate hydrolases"/>
    <property type="match status" value="1"/>
</dbReference>
<protein>
    <recommendedName>
        <fullName evidence="1">ATP-dependent DNA helicase</fullName>
        <ecNumber evidence="1">5.6.2.3</ecNumber>
    </recommendedName>
</protein>
<dbReference type="GO" id="GO:0000723">
    <property type="term" value="P:telomere maintenance"/>
    <property type="evidence" value="ECO:0007669"/>
    <property type="project" value="InterPro"/>
</dbReference>
<dbReference type="PANTHER" id="PTHR10492:SF57">
    <property type="entry name" value="ATP-DEPENDENT DNA HELICASE"/>
    <property type="match status" value="1"/>
</dbReference>
<feature type="signal peptide" evidence="2">
    <location>
        <begin position="1"/>
        <end position="17"/>
    </location>
</feature>
<name>A0A4C1ZUP5_EUMVA</name>
<comment type="cofactor">
    <cofactor evidence="1">
        <name>Mg(2+)</name>
        <dbReference type="ChEBI" id="CHEBI:18420"/>
    </cofactor>
</comment>
<dbReference type="AlphaFoldDB" id="A0A4C1ZUP5"/>
<keyword evidence="1" id="KW-0227">DNA damage</keyword>
<dbReference type="GO" id="GO:0006310">
    <property type="term" value="P:DNA recombination"/>
    <property type="evidence" value="ECO:0007669"/>
    <property type="project" value="UniProtKB-KW"/>
</dbReference>
<keyword evidence="1" id="KW-0547">Nucleotide-binding</keyword>
<dbReference type="EMBL" id="BGZK01002168">
    <property type="protein sequence ID" value="GBP91418.1"/>
    <property type="molecule type" value="Genomic_DNA"/>
</dbReference>
<evidence type="ECO:0000259" key="3">
    <source>
        <dbReference type="Pfam" id="PF05970"/>
    </source>
</evidence>
<dbReference type="Proteomes" id="UP000299102">
    <property type="component" value="Unassembled WGS sequence"/>
</dbReference>
<evidence type="ECO:0000313" key="4">
    <source>
        <dbReference type="EMBL" id="GBP91418.1"/>
    </source>
</evidence>
<dbReference type="OrthoDB" id="272985at2759"/>
<dbReference type="InterPro" id="IPR027417">
    <property type="entry name" value="P-loop_NTPase"/>
</dbReference>
<feature type="chain" id="PRO_5020028195" description="ATP-dependent DNA helicase" evidence="2">
    <location>
        <begin position="18"/>
        <end position="256"/>
    </location>
</feature>
<keyword evidence="5" id="KW-1185">Reference proteome</keyword>
<comment type="catalytic activity">
    <reaction evidence="1">
        <text>ATP + H2O = ADP + phosphate + H(+)</text>
        <dbReference type="Rhea" id="RHEA:13065"/>
        <dbReference type="ChEBI" id="CHEBI:15377"/>
        <dbReference type="ChEBI" id="CHEBI:15378"/>
        <dbReference type="ChEBI" id="CHEBI:30616"/>
        <dbReference type="ChEBI" id="CHEBI:43474"/>
        <dbReference type="ChEBI" id="CHEBI:456216"/>
        <dbReference type="EC" id="5.6.2.3"/>
    </reaction>
</comment>
<keyword evidence="1" id="KW-0234">DNA repair</keyword>
<dbReference type="Pfam" id="PF05970">
    <property type="entry name" value="PIF1"/>
    <property type="match status" value="1"/>
</dbReference>
<dbReference type="EC" id="5.6.2.3" evidence="1"/>
<keyword evidence="2" id="KW-0732">Signal</keyword>
<evidence type="ECO:0000256" key="2">
    <source>
        <dbReference type="SAM" id="SignalP"/>
    </source>
</evidence>
<organism evidence="4 5">
    <name type="scientific">Eumeta variegata</name>
    <name type="common">Bagworm moth</name>
    <name type="synonym">Eumeta japonica</name>
    <dbReference type="NCBI Taxonomy" id="151549"/>
    <lineage>
        <taxon>Eukaryota</taxon>
        <taxon>Metazoa</taxon>
        <taxon>Ecdysozoa</taxon>
        <taxon>Arthropoda</taxon>
        <taxon>Hexapoda</taxon>
        <taxon>Insecta</taxon>
        <taxon>Pterygota</taxon>
        <taxon>Neoptera</taxon>
        <taxon>Endopterygota</taxon>
        <taxon>Lepidoptera</taxon>
        <taxon>Glossata</taxon>
        <taxon>Ditrysia</taxon>
        <taxon>Tineoidea</taxon>
        <taxon>Psychidae</taxon>
        <taxon>Oiketicinae</taxon>
        <taxon>Eumeta</taxon>
    </lineage>
</organism>
<keyword evidence="1" id="KW-0378">Hydrolase</keyword>
<keyword evidence="1" id="KW-0067">ATP-binding</keyword>
<dbReference type="GO" id="GO:0006281">
    <property type="term" value="P:DNA repair"/>
    <property type="evidence" value="ECO:0007669"/>
    <property type="project" value="UniProtKB-KW"/>
</dbReference>
<dbReference type="PANTHER" id="PTHR10492">
    <property type="match status" value="1"/>
</dbReference>
<evidence type="ECO:0000313" key="5">
    <source>
        <dbReference type="Proteomes" id="UP000299102"/>
    </source>
</evidence>
<reference evidence="4 5" key="1">
    <citation type="journal article" date="2019" name="Commun. Biol.">
        <title>The bagworm genome reveals a unique fibroin gene that provides high tensile strength.</title>
        <authorList>
            <person name="Kono N."/>
            <person name="Nakamura H."/>
            <person name="Ohtoshi R."/>
            <person name="Tomita M."/>
            <person name="Numata K."/>
            <person name="Arakawa K."/>
        </authorList>
    </citation>
    <scope>NUCLEOTIDE SEQUENCE [LARGE SCALE GENOMIC DNA]</scope>
</reference>
<keyword evidence="1" id="KW-0233">DNA recombination</keyword>